<dbReference type="EMBL" id="JAACXV010000415">
    <property type="protein sequence ID" value="KAF7277709.1"/>
    <property type="molecule type" value="Genomic_DNA"/>
</dbReference>
<evidence type="ECO:0000313" key="1">
    <source>
        <dbReference type="EMBL" id="KAF7277709.1"/>
    </source>
</evidence>
<sequence>MQPSPKRSLIKSHTVCDLEHCSDIVLRPPGERYIVQGNTSKSDRKLVQFTCPYRSVPDRLNIETMH</sequence>
<reference evidence="1" key="1">
    <citation type="submission" date="2020-08" db="EMBL/GenBank/DDBJ databases">
        <title>Genome sequencing and assembly of the red palm weevil Rhynchophorus ferrugineus.</title>
        <authorList>
            <person name="Dias G.B."/>
            <person name="Bergman C.M."/>
            <person name="Manee M."/>
        </authorList>
    </citation>
    <scope>NUCLEOTIDE SEQUENCE</scope>
    <source>
        <strain evidence="1">AA-2017</strain>
        <tissue evidence="1">Whole larva</tissue>
    </source>
</reference>
<organism evidence="1 2">
    <name type="scientific">Rhynchophorus ferrugineus</name>
    <name type="common">Red palm weevil</name>
    <name type="synonym">Curculio ferrugineus</name>
    <dbReference type="NCBI Taxonomy" id="354439"/>
    <lineage>
        <taxon>Eukaryota</taxon>
        <taxon>Metazoa</taxon>
        <taxon>Ecdysozoa</taxon>
        <taxon>Arthropoda</taxon>
        <taxon>Hexapoda</taxon>
        <taxon>Insecta</taxon>
        <taxon>Pterygota</taxon>
        <taxon>Neoptera</taxon>
        <taxon>Endopterygota</taxon>
        <taxon>Coleoptera</taxon>
        <taxon>Polyphaga</taxon>
        <taxon>Cucujiformia</taxon>
        <taxon>Curculionidae</taxon>
        <taxon>Dryophthorinae</taxon>
        <taxon>Rhynchophorus</taxon>
    </lineage>
</organism>
<evidence type="ECO:0000313" key="2">
    <source>
        <dbReference type="Proteomes" id="UP000625711"/>
    </source>
</evidence>
<keyword evidence="2" id="KW-1185">Reference proteome</keyword>
<gene>
    <name evidence="1" type="ORF">GWI33_009320</name>
</gene>
<protein>
    <submittedName>
        <fullName evidence="1">Uncharacterized protein</fullName>
    </submittedName>
</protein>
<proteinExistence type="predicted"/>
<dbReference type="Proteomes" id="UP000625711">
    <property type="component" value="Unassembled WGS sequence"/>
</dbReference>
<comment type="caution">
    <text evidence="1">The sequence shown here is derived from an EMBL/GenBank/DDBJ whole genome shotgun (WGS) entry which is preliminary data.</text>
</comment>
<dbReference type="AlphaFoldDB" id="A0A834MGM4"/>
<name>A0A834MGM4_RHYFE</name>
<accession>A0A834MGM4</accession>